<dbReference type="CDD" id="cd03449">
    <property type="entry name" value="R_hydratase"/>
    <property type="match status" value="1"/>
</dbReference>
<dbReference type="Proteomes" id="UP000594263">
    <property type="component" value="Unplaced"/>
</dbReference>
<dbReference type="GO" id="GO:0006633">
    <property type="term" value="P:fatty acid biosynthetic process"/>
    <property type="evidence" value="ECO:0007669"/>
    <property type="project" value="EnsemblPlants"/>
</dbReference>
<dbReference type="GO" id="GO:0010027">
    <property type="term" value="P:thylakoid membrane organization"/>
    <property type="evidence" value="ECO:0007669"/>
    <property type="project" value="EnsemblPlants"/>
</dbReference>
<dbReference type="InterPro" id="IPR050965">
    <property type="entry name" value="UPF0336/Enoyl-CoA_hydratase"/>
</dbReference>
<dbReference type="GO" id="GO:0009853">
    <property type="term" value="P:photorespiration"/>
    <property type="evidence" value="ECO:0007669"/>
    <property type="project" value="EnsemblPlants"/>
</dbReference>
<sequence>MILHRSMLGKSFVGSLRSFSWSSEPSLLKVGDILKLKRVFSHQDVLDYAQVSHDSNPLHFDGELAREAGFEDALVHGMLVAALFPRIISSNFPGAVYASQSLNFKLPIYVGEEVMGEVQAINIRQSKQKHIAKFTTKCFKEGALVIDGEALAVLPTLAFRPAESAE</sequence>
<evidence type="ECO:0000259" key="1">
    <source>
        <dbReference type="Pfam" id="PF01575"/>
    </source>
</evidence>
<reference evidence="2" key="1">
    <citation type="submission" date="2021-01" db="UniProtKB">
        <authorList>
            <consortium name="EnsemblPlants"/>
        </authorList>
    </citation>
    <scope>IDENTIFICATION</scope>
</reference>
<dbReference type="InterPro" id="IPR029069">
    <property type="entry name" value="HotDog_dom_sf"/>
</dbReference>
<feature type="domain" description="MaoC-like" evidence="1">
    <location>
        <begin position="39"/>
        <end position="130"/>
    </location>
</feature>
<proteinExistence type="predicted"/>
<keyword evidence="3" id="KW-1185">Reference proteome</keyword>
<dbReference type="Gramene" id="Kaladp0098s0159.1.v1.1">
    <property type="protein sequence ID" value="Kaladp0098s0159.1.v1.1"/>
    <property type="gene ID" value="Kaladp0098s0159.v1.1"/>
</dbReference>
<dbReference type="PANTHER" id="PTHR43437">
    <property type="entry name" value="HYDROXYACYL-THIOESTER DEHYDRATASE TYPE 2, MITOCHONDRIAL-RELATED"/>
    <property type="match status" value="1"/>
</dbReference>
<organism evidence="2 3">
    <name type="scientific">Kalanchoe fedtschenkoi</name>
    <name type="common">Lavender scallops</name>
    <name type="synonym">South American air plant</name>
    <dbReference type="NCBI Taxonomy" id="63787"/>
    <lineage>
        <taxon>Eukaryota</taxon>
        <taxon>Viridiplantae</taxon>
        <taxon>Streptophyta</taxon>
        <taxon>Embryophyta</taxon>
        <taxon>Tracheophyta</taxon>
        <taxon>Spermatophyta</taxon>
        <taxon>Magnoliopsida</taxon>
        <taxon>eudicotyledons</taxon>
        <taxon>Gunneridae</taxon>
        <taxon>Pentapetalae</taxon>
        <taxon>Saxifragales</taxon>
        <taxon>Crassulaceae</taxon>
        <taxon>Kalanchoe</taxon>
    </lineage>
</organism>
<dbReference type="OMA" id="GCVFLHQ"/>
<dbReference type="Pfam" id="PF01575">
    <property type="entry name" value="MaoC_dehydratas"/>
    <property type="match status" value="1"/>
</dbReference>
<evidence type="ECO:0000313" key="3">
    <source>
        <dbReference type="Proteomes" id="UP000594263"/>
    </source>
</evidence>
<dbReference type="Gene3D" id="3.10.129.10">
    <property type="entry name" value="Hotdog Thioesterase"/>
    <property type="match status" value="1"/>
</dbReference>
<dbReference type="GO" id="GO:0005739">
    <property type="term" value="C:mitochondrion"/>
    <property type="evidence" value="ECO:0007669"/>
    <property type="project" value="EnsemblPlants"/>
</dbReference>
<name>A0A7N0V5A3_KALFE</name>
<dbReference type="SUPFAM" id="SSF54637">
    <property type="entry name" value="Thioesterase/thiol ester dehydrase-isomerase"/>
    <property type="match status" value="1"/>
</dbReference>
<accession>A0A7N0V5A3</accession>
<protein>
    <recommendedName>
        <fullName evidence="1">MaoC-like domain-containing protein</fullName>
    </recommendedName>
</protein>
<dbReference type="InterPro" id="IPR002539">
    <property type="entry name" value="MaoC-like_dom"/>
</dbReference>
<dbReference type="AlphaFoldDB" id="A0A7N0V5A3"/>
<dbReference type="PANTHER" id="PTHR43437:SF3">
    <property type="entry name" value="HYDROXYACYL-THIOESTER DEHYDRATASE TYPE 2, MITOCHONDRIAL"/>
    <property type="match status" value="1"/>
</dbReference>
<evidence type="ECO:0000313" key="2">
    <source>
        <dbReference type="EnsemblPlants" id="Kaladp0098s0159.1.v1.1"/>
    </source>
</evidence>
<dbReference type="GO" id="GO:0019171">
    <property type="term" value="F:(3R)-hydroxyacyl-[acyl-carrier-protein] dehydratase activity"/>
    <property type="evidence" value="ECO:0007669"/>
    <property type="project" value="EnsemblPlants"/>
</dbReference>
<dbReference type="EnsemblPlants" id="Kaladp0098s0159.1.v1.1">
    <property type="protein sequence ID" value="Kaladp0098s0159.1.v1.1"/>
    <property type="gene ID" value="Kaladp0098s0159.v1.1"/>
</dbReference>